<dbReference type="EMBL" id="FMSP01000003">
    <property type="protein sequence ID" value="SCV68599.1"/>
    <property type="molecule type" value="Genomic_DNA"/>
</dbReference>
<keyword evidence="5" id="KW-1185">Reference proteome</keyword>
<feature type="region of interest" description="Disordered" evidence="1">
    <location>
        <begin position="215"/>
        <end position="240"/>
    </location>
</feature>
<evidence type="ECO:0000313" key="5">
    <source>
        <dbReference type="Proteomes" id="UP000198372"/>
    </source>
</evidence>
<accession>A0A238F775</accession>
<dbReference type="SUPFAM" id="SSF56219">
    <property type="entry name" value="DNase I-like"/>
    <property type="match status" value="1"/>
</dbReference>
<dbReference type="OrthoDB" id="6242193at2759"/>
<organism evidence="4 5">
    <name type="scientific">Microbotryum intermedium</name>
    <dbReference type="NCBI Taxonomy" id="269621"/>
    <lineage>
        <taxon>Eukaryota</taxon>
        <taxon>Fungi</taxon>
        <taxon>Dikarya</taxon>
        <taxon>Basidiomycota</taxon>
        <taxon>Pucciniomycotina</taxon>
        <taxon>Microbotryomycetes</taxon>
        <taxon>Microbotryales</taxon>
        <taxon>Microbotryaceae</taxon>
        <taxon>Microbotryum</taxon>
    </lineage>
</organism>
<dbReference type="InterPro" id="IPR000477">
    <property type="entry name" value="RT_dom"/>
</dbReference>
<dbReference type="Gene3D" id="3.60.10.10">
    <property type="entry name" value="Endonuclease/exonuclease/phosphatase"/>
    <property type="match status" value="1"/>
</dbReference>
<feature type="domain" description="Endonuclease/exonuclease/phosphatase" evidence="3">
    <location>
        <begin position="267"/>
        <end position="486"/>
    </location>
</feature>
<protein>
    <submittedName>
        <fullName evidence="4">BQ2448_720 protein</fullName>
    </submittedName>
</protein>
<dbReference type="CDD" id="cd09076">
    <property type="entry name" value="L1-EN"/>
    <property type="match status" value="1"/>
</dbReference>
<evidence type="ECO:0000313" key="4">
    <source>
        <dbReference type="EMBL" id="SCV68599.1"/>
    </source>
</evidence>
<gene>
    <name evidence="4" type="ORF">BQ2448_720</name>
</gene>
<dbReference type="Pfam" id="PF00078">
    <property type="entry name" value="RVT_1"/>
    <property type="match status" value="1"/>
</dbReference>
<dbReference type="Pfam" id="PF03372">
    <property type="entry name" value="Exo_endo_phos"/>
    <property type="match status" value="1"/>
</dbReference>
<dbReference type="PANTHER" id="PTHR31635:SF196">
    <property type="entry name" value="REVERSE TRANSCRIPTASE DOMAIN-CONTAINING PROTEIN-RELATED"/>
    <property type="match status" value="1"/>
</dbReference>
<sequence>MGAFDATLLKIKLVGFFSDPEGVRLFDEKIKEFGTVLMRRTQYVGKTKHISGVYDFVLALKDPNVLPPASLPLERDGVTERIPLRITGGMRHCVFCRSGAHVRKDCTVAPPCQICTKTSHATQHCPGLHGSSPQAASTSRASQAPAAAAAAAGSNTASATVASDRKTKRRRTENILAPQPDFQSNDASPMPISRTFTFTPQPAPQLAPIQGTASLVPRQKPDPMTPTPTTMPTKEPKINVHPPRMRKTLWIKMMSTTKIPNVSFVAANVQSINEDRKRASLLSNLRAHNADIFLLSETGRPPPERVAQWTQECQDSKLSALFTPFNNTAILWKSDSPVVTIDPESPSNFLRASFSFPDRISDATFRVGDSKVRVVSIYAPSSDKPDKNRFLSHISTTLRRAMRDDPSPPALLIGGDWNCVESQLLDSENPNGTNYGGQEMRDLVTANNLSDVYRLHHPKGRHTTNRSAPGTCRRLDRIYVSPDWVDLFHDHKIWAPVLKSTHSMAVARFQVPGAIDIGPGKFKLGLHVIEGDATCEYLSSTVQTLYNEALLQTPDDPKAAWTTTTKHRLLPQLQALARTLARFRRGGSEQERADHSRYGAALRSRIDPSLAGPSSIFIRLRKVRASDLIPSLAVNDVVLSDPDSMLGAASDYFESVYQDRPIDDAALEEIIDGLASTRFSPADSHKLERAYPLEEMTKAQESGKSNSSPGPDGLPVEFYRATWTVTGPILRDVINSIPTEDLSAEPSPRNVAHIHLIHKRGERDQLVNKRPISLINADERIISQAHNQRLAPLLESLIGPAQRGFVPNRWIGTNIAEVQCLMDPEIPGSPPVSGRLAVMDFEKAYDRLSHTYLDAVLRAVGLGPKARQWYRATYTNQSASVFLNGWLSAAFDVLSGVRQGDPLAPSLFVFAIEGFACQIRSRVKGIESPGLQTIRELLFADDACCALHDLSDLQDLNRAIGLYERASASKLSNAKSFLYPLGSFRNHPIVPRLGTWRLSDSQFRYLGIQVGVDIAEDAGWEEVKSSTIARIWSIPMYDLPYAARCSIINTYCYTKVLFYNRFLPAPKSVVKEIEDDAMLAIHGRDSDGTRRRPMVSRSRLCSPLDHGGFGLIDLPMRLAIDHAKWVFQLRDSDGCFTRHLSDVRIRLLAANQPHPFTLRKPPPNQHRRPWIWIWWAYFCHPPPKWYHAVRETRRLLPPRWARSFEAWASVTTLNPPEFSSNQNLERWANHVLFFPAGHGILLSVNPTLFRGPDGEVMTPTSFIDVSKRRHAFVFPPIIPEGHQKIFSLTEQRWKSWWKALRKIRRVHSDAEDTAHLLSLGSLHPGVQLSSATHSQLNNRSASCVMCLSEAPESLPHLAIGCPIGRRLWAAVSPSLHPVFGDFVCPLASRSERRIVELRILFFHSIWKLSCRRRFSLQPLEPITETELEELRGSIQGCTGRLASL</sequence>
<evidence type="ECO:0000259" key="3">
    <source>
        <dbReference type="Pfam" id="PF03372"/>
    </source>
</evidence>
<name>A0A238F775_9BASI</name>
<reference evidence="5" key="1">
    <citation type="submission" date="2016-09" db="EMBL/GenBank/DDBJ databases">
        <authorList>
            <person name="Jeantristanb JTB J.-T."/>
            <person name="Ricardo R."/>
        </authorList>
    </citation>
    <scope>NUCLEOTIDE SEQUENCE [LARGE SCALE GENOMIC DNA]</scope>
</reference>
<dbReference type="InterPro" id="IPR005135">
    <property type="entry name" value="Endo/exonuclease/phosphatase"/>
</dbReference>
<evidence type="ECO:0000259" key="2">
    <source>
        <dbReference type="Pfam" id="PF00078"/>
    </source>
</evidence>
<feature type="domain" description="Reverse transcriptase" evidence="2">
    <location>
        <begin position="758"/>
        <end position="1010"/>
    </location>
</feature>
<dbReference type="PANTHER" id="PTHR31635">
    <property type="entry name" value="REVERSE TRANSCRIPTASE DOMAIN-CONTAINING PROTEIN-RELATED"/>
    <property type="match status" value="1"/>
</dbReference>
<feature type="region of interest" description="Disordered" evidence="1">
    <location>
        <begin position="122"/>
        <end position="174"/>
    </location>
</feature>
<feature type="compositionally biased region" description="Low complexity" evidence="1">
    <location>
        <begin position="131"/>
        <end position="162"/>
    </location>
</feature>
<dbReference type="InterPro" id="IPR036691">
    <property type="entry name" value="Endo/exonu/phosph_ase_sf"/>
</dbReference>
<proteinExistence type="predicted"/>
<dbReference type="GO" id="GO:0003824">
    <property type="term" value="F:catalytic activity"/>
    <property type="evidence" value="ECO:0007669"/>
    <property type="project" value="InterPro"/>
</dbReference>
<dbReference type="Proteomes" id="UP000198372">
    <property type="component" value="Unassembled WGS sequence"/>
</dbReference>
<evidence type="ECO:0000256" key="1">
    <source>
        <dbReference type="SAM" id="MobiDB-lite"/>
    </source>
</evidence>
<dbReference type="CDD" id="cd01650">
    <property type="entry name" value="RT_nLTR_like"/>
    <property type="match status" value="1"/>
</dbReference>